<sequence length="296" mass="34000">MTHLVHDVPEIVLSLIKVKNIFVLIAILYLVKSLFELDFECSCEPEIAKHEVGFILLPILIICLVVYLFESNIQNVTKCQFCNVLLYIISIACTAASFWFSAVLLEGDWWLCVFTKNVTEHQRISCKDPRNFTTEEKMINALYKNDSFFWGLVVITASLLLWCFIPRLARCCNNKCFPPFYAKFYEDSLREAVEKHLKEELTKIAEESAKRLCLIPLEMIRGDPRLIFRDGQNHEDEIEEAWRTISSPDLYAQAVAAGELAEAATAGRGERKEGGRRRTAGEQERRRGGEEERLLP</sequence>
<keyword evidence="4" id="KW-1185">Reference proteome</keyword>
<feature type="transmembrane region" description="Helical" evidence="2">
    <location>
        <begin position="12"/>
        <end position="31"/>
    </location>
</feature>
<evidence type="ECO:0000313" key="4">
    <source>
        <dbReference type="Proteomes" id="UP000823561"/>
    </source>
</evidence>
<evidence type="ECO:0000256" key="2">
    <source>
        <dbReference type="SAM" id="Phobius"/>
    </source>
</evidence>
<dbReference type="EMBL" id="JADWDJ010000003">
    <property type="protein sequence ID" value="KAG5283822.1"/>
    <property type="molecule type" value="Genomic_DNA"/>
</dbReference>
<comment type="caution">
    <text evidence="3">The sequence shown here is derived from an EMBL/GenBank/DDBJ whole genome shotgun (WGS) entry which is preliminary data.</text>
</comment>
<feature type="transmembrane region" description="Helical" evidence="2">
    <location>
        <begin position="147"/>
        <end position="165"/>
    </location>
</feature>
<dbReference type="AlphaFoldDB" id="A0AAV6HE95"/>
<reference evidence="3" key="1">
    <citation type="submission" date="2020-10" db="EMBL/GenBank/DDBJ databases">
        <title>Chromosome-scale genome assembly of the Allis shad, Alosa alosa.</title>
        <authorList>
            <person name="Margot Z."/>
            <person name="Christophe K."/>
            <person name="Cabau C."/>
            <person name="Louis A."/>
            <person name="Berthelot C."/>
            <person name="Parey E."/>
            <person name="Roest Crollius H."/>
            <person name="Montfort J."/>
            <person name="Robinson-Rechavi M."/>
            <person name="Bucao C."/>
            <person name="Bouchez O."/>
            <person name="Gislard M."/>
            <person name="Lluch J."/>
            <person name="Milhes M."/>
            <person name="Lampietro C."/>
            <person name="Lopez Roques C."/>
            <person name="Donnadieu C."/>
            <person name="Braasch I."/>
            <person name="Desvignes T."/>
            <person name="Postlethwait J."/>
            <person name="Bobe J."/>
            <person name="Guiguen Y."/>
        </authorList>
    </citation>
    <scope>NUCLEOTIDE SEQUENCE</scope>
    <source>
        <strain evidence="3">M-15738</strain>
        <tissue evidence="3">Blood</tissue>
    </source>
</reference>
<feature type="transmembrane region" description="Helical" evidence="2">
    <location>
        <begin position="51"/>
        <end position="69"/>
    </location>
</feature>
<keyword evidence="2" id="KW-1133">Transmembrane helix</keyword>
<proteinExistence type="predicted"/>
<gene>
    <name evidence="3" type="ORF">AALO_G00046530</name>
</gene>
<feature type="compositionally biased region" description="Basic and acidic residues" evidence="1">
    <location>
        <begin position="279"/>
        <end position="296"/>
    </location>
</feature>
<keyword evidence="2" id="KW-0812">Transmembrane</keyword>
<protein>
    <submittedName>
        <fullName evidence="3">Uncharacterized protein</fullName>
    </submittedName>
</protein>
<feature type="region of interest" description="Disordered" evidence="1">
    <location>
        <begin position="262"/>
        <end position="296"/>
    </location>
</feature>
<organism evidence="3 4">
    <name type="scientific">Alosa alosa</name>
    <name type="common">allis shad</name>
    <dbReference type="NCBI Taxonomy" id="278164"/>
    <lineage>
        <taxon>Eukaryota</taxon>
        <taxon>Metazoa</taxon>
        <taxon>Chordata</taxon>
        <taxon>Craniata</taxon>
        <taxon>Vertebrata</taxon>
        <taxon>Euteleostomi</taxon>
        <taxon>Actinopterygii</taxon>
        <taxon>Neopterygii</taxon>
        <taxon>Teleostei</taxon>
        <taxon>Clupei</taxon>
        <taxon>Clupeiformes</taxon>
        <taxon>Clupeoidei</taxon>
        <taxon>Clupeidae</taxon>
        <taxon>Alosa</taxon>
    </lineage>
</organism>
<accession>A0AAV6HE95</accession>
<feature type="transmembrane region" description="Helical" evidence="2">
    <location>
        <begin position="81"/>
        <end position="100"/>
    </location>
</feature>
<dbReference type="Proteomes" id="UP000823561">
    <property type="component" value="Chromosome 3"/>
</dbReference>
<evidence type="ECO:0000313" key="3">
    <source>
        <dbReference type="EMBL" id="KAG5283822.1"/>
    </source>
</evidence>
<evidence type="ECO:0000256" key="1">
    <source>
        <dbReference type="SAM" id="MobiDB-lite"/>
    </source>
</evidence>
<keyword evidence="2" id="KW-0472">Membrane</keyword>
<name>A0AAV6HE95_9TELE</name>